<keyword evidence="2" id="KW-1185">Reference proteome</keyword>
<accession>A0A6J1W8A0</accession>
<name>A0A6J1W8A0_GALME</name>
<organism evidence="2 3">
    <name type="scientific">Galleria mellonella</name>
    <name type="common">Greater wax moth</name>
    <dbReference type="NCBI Taxonomy" id="7137"/>
    <lineage>
        <taxon>Eukaryota</taxon>
        <taxon>Metazoa</taxon>
        <taxon>Ecdysozoa</taxon>
        <taxon>Arthropoda</taxon>
        <taxon>Hexapoda</taxon>
        <taxon>Insecta</taxon>
        <taxon>Pterygota</taxon>
        <taxon>Neoptera</taxon>
        <taxon>Endopterygota</taxon>
        <taxon>Lepidoptera</taxon>
        <taxon>Glossata</taxon>
        <taxon>Ditrysia</taxon>
        <taxon>Pyraloidea</taxon>
        <taxon>Pyralidae</taxon>
        <taxon>Galleriinae</taxon>
        <taxon>Galleria</taxon>
    </lineage>
</organism>
<dbReference type="RefSeq" id="XP_026749092.3">
    <property type="nucleotide sequence ID" value="XM_026893291.3"/>
</dbReference>
<evidence type="ECO:0000313" key="2">
    <source>
        <dbReference type="Proteomes" id="UP001652740"/>
    </source>
</evidence>
<feature type="signal peptide" evidence="1">
    <location>
        <begin position="1"/>
        <end position="20"/>
    </location>
</feature>
<dbReference type="SMART" id="SM00700">
    <property type="entry name" value="JHBP"/>
    <property type="match status" value="1"/>
</dbReference>
<dbReference type="KEGG" id="gmw:113509865"/>
<protein>
    <submittedName>
        <fullName evidence="3">Circadian clock-controlled protein daywake-like</fullName>
    </submittedName>
</protein>
<dbReference type="PANTHER" id="PTHR11008:SF41">
    <property type="entry name" value="RE70318P"/>
    <property type="match status" value="1"/>
</dbReference>
<dbReference type="Gene3D" id="3.15.10.30">
    <property type="entry name" value="Haemolymph juvenile hormone binding protein"/>
    <property type="match status" value="1"/>
</dbReference>
<feature type="chain" id="PRO_5046018402" evidence="1">
    <location>
        <begin position="21"/>
        <end position="244"/>
    </location>
</feature>
<gene>
    <name evidence="3" type="primary">LOC113509865</name>
</gene>
<dbReference type="GO" id="GO:0005615">
    <property type="term" value="C:extracellular space"/>
    <property type="evidence" value="ECO:0007669"/>
    <property type="project" value="TreeGrafter"/>
</dbReference>
<evidence type="ECO:0000313" key="3">
    <source>
        <dbReference type="RefSeq" id="XP_026749092.3"/>
    </source>
</evidence>
<keyword evidence="1" id="KW-0732">Signal</keyword>
<proteinExistence type="predicted"/>
<dbReference type="AlphaFoldDB" id="A0A6J1W8A0"/>
<dbReference type="InterPro" id="IPR038606">
    <property type="entry name" value="To_sf"/>
</dbReference>
<dbReference type="Pfam" id="PF06585">
    <property type="entry name" value="JHBP"/>
    <property type="match status" value="1"/>
</dbReference>
<dbReference type="InterPro" id="IPR010562">
    <property type="entry name" value="Haemolymph_juvenile_hormone-bd"/>
</dbReference>
<dbReference type="PANTHER" id="PTHR11008">
    <property type="entry name" value="PROTEIN TAKEOUT-LIKE PROTEIN"/>
    <property type="match status" value="1"/>
</dbReference>
<dbReference type="Proteomes" id="UP001652740">
    <property type="component" value="Unplaced"/>
</dbReference>
<evidence type="ECO:0000256" key="1">
    <source>
        <dbReference type="SAM" id="SignalP"/>
    </source>
</evidence>
<dbReference type="InParanoid" id="A0A6J1W8A0"/>
<dbReference type="GeneID" id="113509865"/>
<reference evidence="3" key="1">
    <citation type="submission" date="2025-08" db="UniProtKB">
        <authorList>
            <consortium name="RefSeq"/>
        </authorList>
    </citation>
    <scope>IDENTIFICATION</scope>
    <source>
        <tissue evidence="3">Whole larvae</tissue>
    </source>
</reference>
<sequence length="244" mass="27628">MYKFIFFTTILFYMVSCKQALGKLSPSYIHPCPVLTSECLKKRIVEILPEFSKGIPELGVLPIDPITSDSAEFSLAGGLKLHLYNATLTGMKNCIVDLLNLSEENLTTQIKMHCNLLSKGHYKANGRILTFPVNGDGDIKVKINNITSTIKIKFEDIVRDGVAYRIIKDMSFKHKFDGRVVYNISNIVKGNEELSKTILTFINENWKTISEEFGNPIVQRVSERIVESVKKFFAEVPRDELFIA</sequence>